<dbReference type="AlphaFoldDB" id="A0A2S0NA54"/>
<dbReference type="SUPFAM" id="SSF103088">
    <property type="entry name" value="OmpA-like"/>
    <property type="match status" value="1"/>
</dbReference>
<sequence>MAKRKGGGHAGGHGWYVTFADLMALLMSFFVVLVATSNQDERKKHMMTGSFREAFGTTSNTSLTGMIELHGIPTRPFIQNLSSTPESPTDRPAPRTDERNPDAINAMADRRMALAAASLRQALQAFPEIAELSKNVIMEERPDGLDIQIVDQDGRAMFPPDGREPYERTRRLIAALTPALRQLSNRVTITGHTSGSRVLGRPGYGPWDLTADRANAVRMIMEEHGLPPDRIFAVIGKGDSEPMFPDDPYLAANRRVSILLMKEAPVAPRAFLGN</sequence>
<dbReference type="EMBL" id="CP027668">
    <property type="protein sequence ID" value="AVO45022.1"/>
    <property type="molecule type" value="Genomic_DNA"/>
</dbReference>
<accession>A0A2S0NA54</accession>
<reference evidence="11 12" key="1">
    <citation type="submission" date="2018-03" db="EMBL/GenBank/DDBJ databases">
        <title>Genome sequencing of Phreatobacter sp.</title>
        <authorList>
            <person name="Kim S.-J."/>
            <person name="Heo J."/>
            <person name="Kwon S.-W."/>
        </authorList>
    </citation>
    <scope>NUCLEOTIDE SEQUENCE [LARGE SCALE GENOMIC DNA]</scope>
    <source>
        <strain evidence="11 12">S-12</strain>
    </source>
</reference>
<dbReference type="Proteomes" id="UP000237889">
    <property type="component" value="Chromosome"/>
</dbReference>
<dbReference type="InterPro" id="IPR006665">
    <property type="entry name" value="OmpA-like"/>
</dbReference>
<evidence type="ECO:0000256" key="9">
    <source>
        <dbReference type="SAM" id="Phobius"/>
    </source>
</evidence>
<feature type="domain" description="OmpA-like" evidence="10">
    <location>
        <begin position="145"/>
        <end position="264"/>
    </location>
</feature>
<dbReference type="PROSITE" id="PS51123">
    <property type="entry name" value="OMPA_2"/>
    <property type="match status" value="1"/>
</dbReference>
<feature type="compositionally biased region" description="Basic and acidic residues" evidence="8">
    <location>
        <begin position="88"/>
        <end position="101"/>
    </location>
</feature>
<feature type="compositionally biased region" description="Polar residues" evidence="8">
    <location>
        <begin position="77"/>
        <end position="87"/>
    </location>
</feature>
<dbReference type="PANTHER" id="PTHR30329">
    <property type="entry name" value="STATOR ELEMENT OF FLAGELLAR MOTOR COMPLEX"/>
    <property type="match status" value="1"/>
</dbReference>
<dbReference type="InterPro" id="IPR050330">
    <property type="entry name" value="Bact_OuterMem_StrucFunc"/>
</dbReference>
<evidence type="ECO:0000259" key="10">
    <source>
        <dbReference type="PROSITE" id="PS51123"/>
    </source>
</evidence>
<comment type="subcellular location">
    <subcellularLocation>
        <location evidence="1">Cell membrane</location>
        <topology evidence="1">Single-pass membrane protein</topology>
    </subcellularLocation>
</comment>
<keyword evidence="4 9" id="KW-0812">Transmembrane</keyword>
<dbReference type="InterPro" id="IPR036737">
    <property type="entry name" value="OmpA-like_sf"/>
</dbReference>
<dbReference type="Gene3D" id="3.30.1330.60">
    <property type="entry name" value="OmpA-like domain"/>
    <property type="match status" value="1"/>
</dbReference>
<evidence type="ECO:0000256" key="1">
    <source>
        <dbReference type="ARBA" id="ARBA00004162"/>
    </source>
</evidence>
<proteinExistence type="inferred from homology"/>
<dbReference type="OrthoDB" id="7170686at2"/>
<gene>
    <name evidence="11" type="ORF">C6569_08070</name>
</gene>
<dbReference type="GO" id="GO:0005886">
    <property type="term" value="C:plasma membrane"/>
    <property type="evidence" value="ECO:0007669"/>
    <property type="project" value="UniProtKB-SubCell"/>
</dbReference>
<dbReference type="KEGG" id="phr:C6569_08070"/>
<evidence type="ECO:0000256" key="7">
    <source>
        <dbReference type="PROSITE-ProRule" id="PRU00473"/>
    </source>
</evidence>
<evidence type="ECO:0000313" key="12">
    <source>
        <dbReference type="Proteomes" id="UP000237889"/>
    </source>
</evidence>
<dbReference type="RefSeq" id="WP_106748363.1">
    <property type="nucleotide sequence ID" value="NZ_CP027668.1"/>
</dbReference>
<feature type="transmembrane region" description="Helical" evidence="9">
    <location>
        <begin position="15"/>
        <end position="36"/>
    </location>
</feature>
<evidence type="ECO:0000256" key="3">
    <source>
        <dbReference type="ARBA" id="ARBA00022475"/>
    </source>
</evidence>
<dbReference type="Pfam" id="PF13677">
    <property type="entry name" value="MotB_plug"/>
    <property type="match status" value="1"/>
</dbReference>
<keyword evidence="5 9" id="KW-1133">Transmembrane helix</keyword>
<evidence type="ECO:0000256" key="2">
    <source>
        <dbReference type="ARBA" id="ARBA00008914"/>
    </source>
</evidence>
<organism evidence="11 12">
    <name type="scientific">Phreatobacter cathodiphilus</name>
    <dbReference type="NCBI Taxonomy" id="1868589"/>
    <lineage>
        <taxon>Bacteria</taxon>
        <taxon>Pseudomonadati</taxon>
        <taxon>Pseudomonadota</taxon>
        <taxon>Alphaproteobacteria</taxon>
        <taxon>Hyphomicrobiales</taxon>
        <taxon>Phreatobacteraceae</taxon>
        <taxon>Phreatobacter</taxon>
    </lineage>
</organism>
<feature type="region of interest" description="Disordered" evidence="8">
    <location>
        <begin position="77"/>
        <end position="101"/>
    </location>
</feature>
<evidence type="ECO:0000313" key="11">
    <source>
        <dbReference type="EMBL" id="AVO45022.1"/>
    </source>
</evidence>
<keyword evidence="6 7" id="KW-0472">Membrane</keyword>
<name>A0A2S0NA54_9HYPH</name>
<evidence type="ECO:0000256" key="6">
    <source>
        <dbReference type="ARBA" id="ARBA00023136"/>
    </source>
</evidence>
<keyword evidence="12" id="KW-1185">Reference proteome</keyword>
<evidence type="ECO:0000256" key="8">
    <source>
        <dbReference type="SAM" id="MobiDB-lite"/>
    </source>
</evidence>
<dbReference type="Pfam" id="PF00691">
    <property type="entry name" value="OmpA"/>
    <property type="match status" value="1"/>
</dbReference>
<protein>
    <recommendedName>
        <fullName evidence="10">OmpA-like domain-containing protein</fullName>
    </recommendedName>
</protein>
<evidence type="ECO:0000256" key="5">
    <source>
        <dbReference type="ARBA" id="ARBA00022989"/>
    </source>
</evidence>
<dbReference type="PANTHER" id="PTHR30329:SF21">
    <property type="entry name" value="LIPOPROTEIN YIAD-RELATED"/>
    <property type="match status" value="1"/>
</dbReference>
<keyword evidence="3" id="KW-1003">Cell membrane</keyword>
<evidence type="ECO:0000256" key="4">
    <source>
        <dbReference type="ARBA" id="ARBA00022692"/>
    </source>
</evidence>
<comment type="similarity">
    <text evidence="2">Belongs to the MotB family.</text>
</comment>
<dbReference type="InterPro" id="IPR025713">
    <property type="entry name" value="MotB-like_N_dom"/>
</dbReference>
<dbReference type="CDD" id="cd07185">
    <property type="entry name" value="OmpA_C-like"/>
    <property type="match status" value="1"/>
</dbReference>